<name>A0A024H655_9MICC</name>
<organism evidence="2 3">
    <name type="scientific">Pseudarthrobacter siccitolerans</name>
    <dbReference type="NCBI Taxonomy" id="861266"/>
    <lineage>
        <taxon>Bacteria</taxon>
        <taxon>Bacillati</taxon>
        <taxon>Actinomycetota</taxon>
        <taxon>Actinomycetes</taxon>
        <taxon>Micrococcales</taxon>
        <taxon>Micrococcaceae</taxon>
        <taxon>Pseudarthrobacter</taxon>
    </lineage>
</organism>
<comment type="caution">
    <text evidence="2">The sequence shown here is derived from an EMBL/GenBank/DDBJ whole genome shotgun (WGS) entry which is preliminary data.</text>
</comment>
<feature type="domain" description="SnoaL-like" evidence="1">
    <location>
        <begin position="2"/>
        <end position="108"/>
    </location>
</feature>
<dbReference type="InterPro" id="IPR032710">
    <property type="entry name" value="NTF2-like_dom_sf"/>
</dbReference>
<dbReference type="GO" id="GO:0030638">
    <property type="term" value="P:polyketide metabolic process"/>
    <property type="evidence" value="ECO:0007669"/>
    <property type="project" value="InterPro"/>
</dbReference>
<dbReference type="PANTHER" id="PTHR38436:SF1">
    <property type="entry name" value="ESTER CYCLASE"/>
    <property type="match status" value="1"/>
</dbReference>
<dbReference type="SUPFAM" id="SSF54427">
    <property type="entry name" value="NTF2-like"/>
    <property type="match status" value="1"/>
</dbReference>
<gene>
    <name evidence="2" type="ORF">ARTSIC4J27_3234</name>
</gene>
<dbReference type="Proteomes" id="UP000035722">
    <property type="component" value="Unassembled WGS sequence"/>
</dbReference>
<dbReference type="InterPro" id="IPR037401">
    <property type="entry name" value="SnoaL-like"/>
</dbReference>
<dbReference type="AlphaFoldDB" id="A0A024H655"/>
<accession>A0A024H655</accession>
<dbReference type="InterPro" id="IPR009959">
    <property type="entry name" value="Cyclase_SnoaL-like"/>
</dbReference>
<evidence type="ECO:0000313" key="2">
    <source>
        <dbReference type="EMBL" id="CCQ47254.1"/>
    </source>
</evidence>
<keyword evidence="3" id="KW-1185">Reference proteome</keyword>
<reference evidence="3" key="1">
    <citation type="journal article" date="2014" name="Genome Announc.">
        <title>Genome Sequence of Arthrobacter siccitolerans 4J27, a Xeroprotectant-Producing Desiccation-Tolerant Microorganism.</title>
        <authorList>
            <person name="Manzanera M."/>
            <person name="Santa-Cruz-Calvo L."/>
            <person name="Vilchez J.I."/>
            <person name="Garcia-Fontana C."/>
            <person name="Silva-Castro G.A."/>
            <person name="Calvo C."/>
            <person name="Gonzalez-Lopez J."/>
        </authorList>
    </citation>
    <scope>NUCLEOTIDE SEQUENCE [LARGE SCALE GENOMIC DNA]</scope>
    <source>
        <strain evidence="3">4J27</strain>
    </source>
</reference>
<protein>
    <submittedName>
        <fullName evidence="2">SnoaL-like polyketide cyclase family protein</fullName>
    </submittedName>
</protein>
<dbReference type="PANTHER" id="PTHR38436">
    <property type="entry name" value="POLYKETIDE CYCLASE SNOAL-LIKE DOMAIN"/>
    <property type="match status" value="1"/>
</dbReference>
<dbReference type="Pfam" id="PF12680">
    <property type="entry name" value="SnoaL_2"/>
    <property type="match status" value="1"/>
</dbReference>
<proteinExistence type="predicted"/>
<dbReference type="Gene3D" id="3.10.450.50">
    <property type="match status" value="1"/>
</dbReference>
<dbReference type="STRING" id="861266.ARTSIC4J27_3234"/>
<dbReference type="EMBL" id="CAQI01000048">
    <property type="protein sequence ID" value="CCQ47254.1"/>
    <property type="molecule type" value="Genomic_DNA"/>
</dbReference>
<evidence type="ECO:0000313" key="3">
    <source>
        <dbReference type="Proteomes" id="UP000035722"/>
    </source>
</evidence>
<sequence length="130" mass="14531">MESKDKDTLASSYAADAVAYTPDQGEIRGRDAITSYLFDLWDAMPDVRYNQTGRHESGNVAIDEGIIIGTNTGPLRMPNGETMQPTGKELRIRSCDVATVENGEIKSHHFYFDQVEFLSQLGLMREMTSH</sequence>
<evidence type="ECO:0000259" key="1">
    <source>
        <dbReference type="Pfam" id="PF12680"/>
    </source>
</evidence>